<gene>
    <name evidence="1" type="ORF">HNQ36_000902</name>
</gene>
<accession>A0A840MWZ4</accession>
<proteinExistence type="predicted"/>
<dbReference type="RefSeq" id="WP_184082704.1">
    <property type="nucleotide sequence ID" value="NZ_JACHIJ010000001.1"/>
</dbReference>
<dbReference type="Proteomes" id="UP000521227">
    <property type="component" value="Unassembled WGS sequence"/>
</dbReference>
<dbReference type="EMBL" id="JACHIJ010000001">
    <property type="protein sequence ID" value="MBB5050954.1"/>
    <property type="molecule type" value="Genomic_DNA"/>
</dbReference>
<protein>
    <submittedName>
        <fullName evidence="1">Uncharacterized protein</fullName>
    </submittedName>
</protein>
<organism evidence="1 2">
    <name type="scientific">Afipia massiliensis</name>
    <dbReference type="NCBI Taxonomy" id="211460"/>
    <lineage>
        <taxon>Bacteria</taxon>
        <taxon>Pseudomonadati</taxon>
        <taxon>Pseudomonadota</taxon>
        <taxon>Alphaproteobacteria</taxon>
        <taxon>Hyphomicrobiales</taxon>
        <taxon>Nitrobacteraceae</taxon>
        <taxon>Afipia</taxon>
    </lineage>
</organism>
<name>A0A840MWZ4_9BRAD</name>
<sequence>MNRITLRSPKVALWLAVSAGLLLVIGANAHLVYMAVISQPECVTHARVGETAPDGAQFGAARSSCNPQTR</sequence>
<reference evidence="1 2" key="1">
    <citation type="submission" date="2020-08" db="EMBL/GenBank/DDBJ databases">
        <title>Genomic Encyclopedia of Type Strains, Phase IV (KMG-IV): sequencing the most valuable type-strain genomes for metagenomic binning, comparative biology and taxonomic classification.</title>
        <authorList>
            <person name="Goeker M."/>
        </authorList>
    </citation>
    <scope>NUCLEOTIDE SEQUENCE [LARGE SCALE GENOMIC DNA]</scope>
    <source>
        <strain evidence="1 2">DSM 17498</strain>
    </source>
</reference>
<evidence type="ECO:0000313" key="1">
    <source>
        <dbReference type="EMBL" id="MBB5050954.1"/>
    </source>
</evidence>
<dbReference type="AlphaFoldDB" id="A0A840MWZ4"/>
<evidence type="ECO:0000313" key="2">
    <source>
        <dbReference type="Proteomes" id="UP000521227"/>
    </source>
</evidence>
<comment type="caution">
    <text evidence="1">The sequence shown here is derived from an EMBL/GenBank/DDBJ whole genome shotgun (WGS) entry which is preliminary data.</text>
</comment>